<evidence type="ECO:0000313" key="2">
    <source>
        <dbReference type="EMBL" id="GLJ69854.1"/>
    </source>
</evidence>
<reference evidence="2" key="1">
    <citation type="journal article" date="2014" name="Int. J. Syst. Evol. Microbiol.">
        <title>Complete genome of a new Firmicutes species belonging to the dominant human colonic microbiota ('Ruminococcus bicirculans') reveals two chromosomes and a selective capacity to utilize plant glucans.</title>
        <authorList>
            <consortium name="NISC Comparative Sequencing Program"/>
            <person name="Wegmann U."/>
            <person name="Louis P."/>
            <person name="Goesmann A."/>
            <person name="Henrissat B."/>
            <person name="Duncan S.H."/>
            <person name="Flint H.J."/>
        </authorList>
    </citation>
    <scope>NUCLEOTIDE SEQUENCE</scope>
    <source>
        <strain evidence="2">VKM Ac-1246</strain>
    </source>
</reference>
<protein>
    <submittedName>
        <fullName evidence="2">Uncharacterized protein</fullName>
    </submittedName>
</protein>
<accession>A0ABQ5T310</accession>
<comment type="caution">
    <text evidence="2">The sequence shown here is derived from an EMBL/GenBank/DDBJ whole genome shotgun (WGS) entry which is preliminary data.</text>
</comment>
<evidence type="ECO:0000313" key="3">
    <source>
        <dbReference type="Proteomes" id="UP001142292"/>
    </source>
</evidence>
<gene>
    <name evidence="2" type="ORF">GCM10017579_38900</name>
</gene>
<name>A0ABQ5T310_9ACTN</name>
<dbReference type="EMBL" id="BSEL01000007">
    <property type="protein sequence ID" value="GLJ69854.1"/>
    <property type="molecule type" value="Genomic_DNA"/>
</dbReference>
<dbReference type="RefSeq" id="WP_189118272.1">
    <property type="nucleotide sequence ID" value="NZ_BMRK01000006.1"/>
</dbReference>
<sequence>MAAVALGHLPPETSSRAASYTDESTPAEQVSIDLRHGADGEYDSDLVSVVEWYDGEQLDQVAGRRVCAKVRANSFKREILVAMSTTRFPVAWLEAKADKYVEDAEVFTDARSSDLQVGGLTGEQWATVYRAVAHELRECAREAEQQQPRGWWRRG</sequence>
<evidence type="ECO:0000256" key="1">
    <source>
        <dbReference type="SAM" id="MobiDB-lite"/>
    </source>
</evidence>
<feature type="compositionally biased region" description="Polar residues" evidence="1">
    <location>
        <begin position="12"/>
        <end position="26"/>
    </location>
</feature>
<feature type="region of interest" description="Disordered" evidence="1">
    <location>
        <begin position="1"/>
        <end position="26"/>
    </location>
</feature>
<reference evidence="2" key="2">
    <citation type="submission" date="2023-01" db="EMBL/GenBank/DDBJ databases">
        <authorList>
            <person name="Sun Q."/>
            <person name="Evtushenko L."/>
        </authorList>
    </citation>
    <scope>NUCLEOTIDE SEQUENCE</scope>
    <source>
        <strain evidence="2">VKM Ac-1246</strain>
    </source>
</reference>
<proteinExistence type="predicted"/>
<keyword evidence="3" id="KW-1185">Reference proteome</keyword>
<dbReference type="Proteomes" id="UP001142292">
    <property type="component" value="Unassembled WGS sequence"/>
</dbReference>
<organism evidence="2 3">
    <name type="scientific">Nocardioides luteus</name>
    <dbReference type="NCBI Taxonomy" id="1844"/>
    <lineage>
        <taxon>Bacteria</taxon>
        <taxon>Bacillati</taxon>
        <taxon>Actinomycetota</taxon>
        <taxon>Actinomycetes</taxon>
        <taxon>Propionibacteriales</taxon>
        <taxon>Nocardioidaceae</taxon>
        <taxon>Nocardioides</taxon>
    </lineage>
</organism>